<comment type="caution">
    <text evidence="1">The sequence shown here is derived from an EMBL/GenBank/DDBJ whole genome shotgun (WGS) entry which is preliminary data.</text>
</comment>
<dbReference type="AlphaFoldDB" id="A0AAV5TIU1"/>
<name>A0AAV5TIU1_9BILA</name>
<dbReference type="EMBL" id="BTSX01000004">
    <property type="protein sequence ID" value="GMS94132.1"/>
    <property type="molecule type" value="Genomic_DNA"/>
</dbReference>
<evidence type="ECO:0000313" key="1">
    <source>
        <dbReference type="EMBL" id="GMS94132.1"/>
    </source>
</evidence>
<organism evidence="1 2">
    <name type="scientific">Pristionchus entomophagus</name>
    <dbReference type="NCBI Taxonomy" id="358040"/>
    <lineage>
        <taxon>Eukaryota</taxon>
        <taxon>Metazoa</taxon>
        <taxon>Ecdysozoa</taxon>
        <taxon>Nematoda</taxon>
        <taxon>Chromadorea</taxon>
        <taxon>Rhabditida</taxon>
        <taxon>Rhabditina</taxon>
        <taxon>Diplogasteromorpha</taxon>
        <taxon>Diplogasteroidea</taxon>
        <taxon>Neodiplogasteridae</taxon>
        <taxon>Pristionchus</taxon>
    </lineage>
</organism>
<feature type="non-terminal residue" evidence="1">
    <location>
        <position position="1"/>
    </location>
</feature>
<protein>
    <submittedName>
        <fullName evidence="1">Uncharacterized protein</fullName>
    </submittedName>
</protein>
<accession>A0AAV5TIU1</accession>
<proteinExistence type="predicted"/>
<dbReference type="Proteomes" id="UP001432027">
    <property type="component" value="Unassembled WGS sequence"/>
</dbReference>
<keyword evidence="2" id="KW-1185">Reference proteome</keyword>
<gene>
    <name evidence="1" type="ORF">PENTCL1PPCAC_16307</name>
</gene>
<reference evidence="1" key="1">
    <citation type="submission" date="2023-10" db="EMBL/GenBank/DDBJ databases">
        <title>Genome assembly of Pristionchus species.</title>
        <authorList>
            <person name="Yoshida K."/>
            <person name="Sommer R.J."/>
        </authorList>
    </citation>
    <scope>NUCLEOTIDE SEQUENCE</scope>
    <source>
        <strain evidence="1">RS0144</strain>
    </source>
</reference>
<sequence>LASANAAIPNQVDRGLQQEDRPCTSFDISTNSALFSPLTTRAKYSSKRTSIFFWKNPMEIAAASAGNNRRRWSG</sequence>
<evidence type="ECO:0000313" key="2">
    <source>
        <dbReference type="Proteomes" id="UP001432027"/>
    </source>
</evidence>